<dbReference type="AlphaFoldDB" id="A0AAN9ID29"/>
<evidence type="ECO:0000313" key="7">
    <source>
        <dbReference type="EMBL" id="KAK7272605.1"/>
    </source>
</evidence>
<evidence type="ECO:0000256" key="2">
    <source>
        <dbReference type="ARBA" id="ARBA00022723"/>
    </source>
</evidence>
<name>A0AAN9ID29_CLITE</name>
<dbReference type="SUPFAM" id="SSF48264">
    <property type="entry name" value="Cytochrome P450"/>
    <property type="match status" value="1"/>
</dbReference>
<evidence type="ECO:0000256" key="5">
    <source>
        <dbReference type="PIRSR" id="PIRSR602401-1"/>
    </source>
</evidence>
<dbReference type="InterPro" id="IPR002401">
    <property type="entry name" value="Cyt_P450_E_grp-I"/>
</dbReference>
<proteinExistence type="inferred from homology"/>
<evidence type="ECO:0000313" key="8">
    <source>
        <dbReference type="Proteomes" id="UP001359559"/>
    </source>
</evidence>
<comment type="similarity">
    <text evidence="1 6">Belongs to the cytochrome P450 family.</text>
</comment>
<evidence type="ECO:0000256" key="1">
    <source>
        <dbReference type="ARBA" id="ARBA00010617"/>
    </source>
</evidence>
<keyword evidence="2 5" id="KW-0479">Metal-binding</keyword>
<dbReference type="GO" id="GO:0004497">
    <property type="term" value="F:monooxygenase activity"/>
    <property type="evidence" value="ECO:0007669"/>
    <property type="project" value="UniProtKB-KW"/>
</dbReference>
<dbReference type="InterPro" id="IPR017972">
    <property type="entry name" value="Cyt_P450_CS"/>
</dbReference>
<dbReference type="GO" id="GO:0016705">
    <property type="term" value="F:oxidoreductase activity, acting on paired donors, with incorporation or reduction of molecular oxygen"/>
    <property type="evidence" value="ECO:0007669"/>
    <property type="project" value="InterPro"/>
</dbReference>
<keyword evidence="6" id="KW-0503">Monooxygenase</keyword>
<accession>A0AAN9ID29</accession>
<evidence type="ECO:0008006" key="9">
    <source>
        <dbReference type="Google" id="ProtNLM"/>
    </source>
</evidence>
<dbReference type="GO" id="GO:0005506">
    <property type="term" value="F:iron ion binding"/>
    <property type="evidence" value="ECO:0007669"/>
    <property type="project" value="InterPro"/>
</dbReference>
<dbReference type="Gene3D" id="1.10.630.10">
    <property type="entry name" value="Cytochrome P450"/>
    <property type="match status" value="1"/>
</dbReference>
<comment type="cofactor">
    <cofactor evidence="5">
        <name>heme</name>
        <dbReference type="ChEBI" id="CHEBI:30413"/>
    </cofactor>
</comment>
<keyword evidence="8" id="KW-1185">Reference proteome</keyword>
<dbReference type="PRINTS" id="PR00463">
    <property type="entry name" value="EP450I"/>
</dbReference>
<gene>
    <name evidence="7" type="ORF">RJT34_29314</name>
</gene>
<dbReference type="PRINTS" id="PR00385">
    <property type="entry name" value="P450"/>
</dbReference>
<comment type="caution">
    <text evidence="7">The sequence shown here is derived from an EMBL/GenBank/DDBJ whole genome shotgun (WGS) entry which is preliminary data.</text>
</comment>
<protein>
    <recommendedName>
        <fullName evidence="9">Cytochrome P450</fullName>
    </recommendedName>
</protein>
<sequence length="490" mass="55247">MDSIVSSIVLLLLTYTLIHMICMHARTKKRNYNYPPGPSLLTLVGNLSEIVQRPQQSLAKLAMIHGPIMQLKLGQLTTIVISSADIAKEILQTHDLLFSNRRIPQAVIVQNHDLYSMAFLPVSPLWRDLRKICNNQLFSSKTLDASQETRHKKLQELLSDVHRSSLKGEAVDIGSATFRTTINVLSNAIFSLDFVNSAGEAEEYRGIVENLGIVIATPNLVDFFPVLKTVDPQGIRKRSTTYVPKLFNIFDYLINKRLELRGGENFVTNNDMFDSFLNISQESGQKMDKEMFKHLLLDLFVAGTDTTSYAIKLAMTELIHNPDKMSKAKIELAETIGIGNPMMESDITRLPYLQAIVKETLRLHPSAPLLLPRKAKIEMEINGYIVPQGAQVLINAWATGRDPSMWENPNLFSPERFLGSKIDVKGRHFHLIPFGGGRRICPGLPLAMRMLHLILGSFINIFDWELENTVQLADLNREVALRLIPIKINK</sequence>
<dbReference type="InterPro" id="IPR001128">
    <property type="entry name" value="Cyt_P450"/>
</dbReference>
<dbReference type="Pfam" id="PF00067">
    <property type="entry name" value="p450"/>
    <property type="match status" value="1"/>
</dbReference>
<evidence type="ECO:0000256" key="4">
    <source>
        <dbReference type="ARBA" id="ARBA00023004"/>
    </source>
</evidence>
<keyword evidence="4 5" id="KW-0408">Iron</keyword>
<dbReference type="PROSITE" id="PS00086">
    <property type="entry name" value="CYTOCHROME_P450"/>
    <property type="match status" value="1"/>
</dbReference>
<dbReference type="FunFam" id="1.10.630.10:FF:000007">
    <property type="entry name" value="Cytochrome P450 76C4"/>
    <property type="match status" value="1"/>
</dbReference>
<dbReference type="CDD" id="cd11073">
    <property type="entry name" value="CYP76-like"/>
    <property type="match status" value="1"/>
</dbReference>
<evidence type="ECO:0000256" key="3">
    <source>
        <dbReference type="ARBA" id="ARBA00023002"/>
    </source>
</evidence>
<keyword evidence="3 6" id="KW-0560">Oxidoreductase</keyword>
<dbReference type="EMBL" id="JAYKXN010000007">
    <property type="protein sequence ID" value="KAK7272605.1"/>
    <property type="molecule type" value="Genomic_DNA"/>
</dbReference>
<dbReference type="PANTHER" id="PTHR47950:SF48">
    <property type="entry name" value="CYTOCHROME P450 FAMILY PROTEIN, EXPRESSED"/>
    <property type="match status" value="1"/>
</dbReference>
<reference evidence="7 8" key="1">
    <citation type="submission" date="2024-01" db="EMBL/GenBank/DDBJ databases">
        <title>The genomes of 5 underutilized Papilionoideae crops provide insights into root nodulation and disease resistance.</title>
        <authorList>
            <person name="Yuan L."/>
        </authorList>
    </citation>
    <scope>NUCLEOTIDE SEQUENCE [LARGE SCALE GENOMIC DNA]</scope>
    <source>
        <strain evidence="7">LY-2023</strain>
        <tissue evidence="7">Leaf</tissue>
    </source>
</reference>
<organism evidence="7 8">
    <name type="scientific">Clitoria ternatea</name>
    <name type="common">Butterfly pea</name>
    <dbReference type="NCBI Taxonomy" id="43366"/>
    <lineage>
        <taxon>Eukaryota</taxon>
        <taxon>Viridiplantae</taxon>
        <taxon>Streptophyta</taxon>
        <taxon>Embryophyta</taxon>
        <taxon>Tracheophyta</taxon>
        <taxon>Spermatophyta</taxon>
        <taxon>Magnoliopsida</taxon>
        <taxon>eudicotyledons</taxon>
        <taxon>Gunneridae</taxon>
        <taxon>Pentapetalae</taxon>
        <taxon>rosids</taxon>
        <taxon>fabids</taxon>
        <taxon>Fabales</taxon>
        <taxon>Fabaceae</taxon>
        <taxon>Papilionoideae</taxon>
        <taxon>50 kb inversion clade</taxon>
        <taxon>NPAAA clade</taxon>
        <taxon>indigoferoid/millettioid clade</taxon>
        <taxon>Phaseoleae</taxon>
        <taxon>Clitoria</taxon>
    </lineage>
</organism>
<dbReference type="GO" id="GO:0020037">
    <property type="term" value="F:heme binding"/>
    <property type="evidence" value="ECO:0007669"/>
    <property type="project" value="InterPro"/>
</dbReference>
<dbReference type="InterPro" id="IPR036396">
    <property type="entry name" value="Cyt_P450_sf"/>
</dbReference>
<feature type="binding site" description="axial binding residue" evidence="5">
    <location>
        <position position="441"/>
    </location>
    <ligand>
        <name>heme</name>
        <dbReference type="ChEBI" id="CHEBI:30413"/>
    </ligand>
    <ligandPart>
        <name>Fe</name>
        <dbReference type="ChEBI" id="CHEBI:18248"/>
    </ligandPart>
</feature>
<dbReference type="PANTHER" id="PTHR47950">
    <property type="entry name" value="CYTOCHROME P450, FAMILY 76, SUBFAMILY C, POLYPEPTIDE 5-RELATED"/>
    <property type="match status" value="1"/>
</dbReference>
<dbReference type="Proteomes" id="UP001359559">
    <property type="component" value="Unassembled WGS sequence"/>
</dbReference>
<keyword evidence="5 6" id="KW-0349">Heme</keyword>
<evidence type="ECO:0000256" key="6">
    <source>
        <dbReference type="RuleBase" id="RU000461"/>
    </source>
</evidence>